<comment type="pathway">
    <text evidence="3">Lipid metabolism.</text>
</comment>
<dbReference type="InterPro" id="IPR005846">
    <property type="entry name" value="A-D-PHexomutase_a/b/a-III"/>
</dbReference>
<evidence type="ECO:0000256" key="4">
    <source>
        <dbReference type="ARBA" id="ARBA00010231"/>
    </source>
</evidence>
<dbReference type="InterPro" id="IPR005845">
    <property type="entry name" value="A-D-PHexomutase_a/b/a-II"/>
</dbReference>
<evidence type="ECO:0000259" key="14">
    <source>
        <dbReference type="Pfam" id="PF02879"/>
    </source>
</evidence>
<dbReference type="EMBL" id="CP000724">
    <property type="protein sequence ID" value="ABR46932.1"/>
    <property type="molecule type" value="Genomic_DNA"/>
</dbReference>
<dbReference type="KEGG" id="amt:Amet_0707"/>
<evidence type="ECO:0000256" key="7">
    <source>
        <dbReference type="ARBA" id="ARBA00022842"/>
    </source>
</evidence>
<evidence type="ECO:0000256" key="5">
    <source>
        <dbReference type="ARBA" id="ARBA00022553"/>
    </source>
</evidence>
<evidence type="ECO:0000256" key="1">
    <source>
        <dbReference type="ARBA" id="ARBA00001946"/>
    </source>
</evidence>
<evidence type="ECO:0000256" key="6">
    <source>
        <dbReference type="ARBA" id="ARBA00022723"/>
    </source>
</evidence>
<feature type="domain" description="Alpha-D-phosphohexomutase alpha/beta/alpha" evidence="13">
    <location>
        <begin position="45"/>
        <end position="182"/>
    </location>
</feature>
<dbReference type="InterPro" id="IPR016055">
    <property type="entry name" value="A-D-PHexomutase_a/b/a-I/II/III"/>
</dbReference>
<feature type="domain" description="Alpha-D-phosphohexomutase alpha/beta/alpha" evidence="15">
    <location>
        <begin position="329"/>
        <end position="446"/>
    </location>
</feature>
<dbReference type="Gene3D" id="3.40.120.10">
    <property type="entry name" value="Alpha-D-Glucose-1,6-Bisphosphate, subunit A, domain 3"/>
    <property type="match status" value="3"/>
</dbReference>
<dbReference type="Proteomes" id="UP000001572">
    <property type="component" value="Chromosome"/>
</dbReference>
<sequence>MDLHTIRNYETWLTDPYFGEETRKELQEIKGNAKEIEDRFYKNLEFGTAGLRGIIGAGTNRMNIYTVRRVTQGLADHIKTQGKDAMAGGVVIAYDCRHFSKEFTQEAALVLAANGIKAYVFEDLRPTPELSFAVRQCKATAGIVITASHNPPDYNGYKVYWDDGAQINTFLATKIIDAIDQIPDFNTIKRIEQKEAEFYGLYHELGKEMDDLYIEEVKAQCLRPDLIKKEGKDFKVIFTPLHGTANLHIRQVLKEVGFEQVIVVPEQECPDPNFSTVKSPNPEEREAFALAIELAEKEGADLIIGTDPDGDRVGAVVKNKTGQYIVLTGNQTGALLIHYILDNLKDKNEIPVDGKIIKTIVTSEMGTKIAANYGVEMLNTLTGFKFIAEQIKGFESTGKGAFIFGYEESYGYLKGTYARDKDAVVAAMLICEMAASYREKDMNLYDGLLALYEEYGYFAEGLKSITLKGKEGLEKIQSIIEKLRSQPIKKVGDRKVLILEDYLLQQRKDMVTGKVETMMLPPSNVLKLKLEGNAWITLRPSGTEPKLKVYGAVQEKTLEESHKKLEEIIEYMLEVIK</sequence>
<evidence type="ECO:0000256" key="11">
    <source>
        <dbReference type="ARBA" id="ARBA00041467"/>
    </source>
</evidence>
<evidence type="ECO:0000259" key="15">
    <source>
        <dbReference type="Pfam" id="PF02880"/>
    </source>
</evidence>
<dbReference type="Pfam" id="PF02880">
    <property type="entry name" value="PGM_PMM_III"/>
    <property type="match status" value="1"/>
</dbReference>
<name>A6TL64_ALKMQ</name>
<dbReference type="HOGENOM" id="CLU_016950_0_0_9"/>
<dbReference type="InterPro" id="IPR005844">
    <property type="entry name" value="A-D-PHexomutase_a/b/a-I"/>
</dbReference>
<gene>
    <name evidence="16" type="ordered locus">Amet_0707</name>
</gene>
<keyword evidence="7 12" id="KW-0460">Magnesium</keyword>
<dbReference type="Pfam" id="PF02878">
    <property type="entry name" value="PGM_PMM_I"/>
    <property type="match status" value="1"/>
</dbReference>
<feature type="domain" description="Alpha-D-phosphohexomutase alpha/beta/alpha" evidence="14">
    <location>
        <begin position="213"/>
        <end position="318"/>
    </location>
</feature>
<dbReference type="GO" id="GO:0005975">
    <property type="term" value="P:carbohydrate metabolic process"/>
    <property type="evidence" value="ECO:0007669"/>
    <property type="project" value="InterPro"/>
</dbReference>
<evidence type="ECO:0000256" key="3">
    <source>
        <dbReference type="ARBA" id="ARBA00005189"/>
    </source>
</evidence>
<dbReference type="PANTHER" id="PTHR45745:SF1">
    <property type="entry name" value="PHOSPHOGLUCOMUTASE 2B-RELATED"/>
    <property type="match status" value="1"/>
</dbReference>
<dbReference type="SUPFAM" id="SSF55957">
    <property type="entry name" value="Phosphoglucomutase, C-terminal domain"/>
    <property type="match status" value="1"/>
</dbReference>
<dbReference type="PANTHER" id="PTHR45745">
    <property type="entry name" value="PHOSPHOMANNOMUTASE 45A"/>
    <property type="match status" value="1"/>
</dbReference>
<evidence type="ECO:0000313" key="16">
    <source>
        <dbReference type="EMBL" id="ABR46932.1"/>
    </source>
</evidence>
<dbReference type="InterPro" id="IPR016066">
    <property type="entry name" value="A-D-PHexomutase_CS"/>
</dbReference>
<dbReference type="PRINTS" id="PR00509">
    <property type="entry name" value="PGMPMM"/>
</dbReference>
<comment type="pathway">
    <text evidence="2">Glycolipid metabolism; diglucosyl-diacylglycerol biosynthesis.</text>
</comment>
<dbReference type="SUPFAM" id="SSF53738">
    <property type="entry name" value="Phosphoglucomutase, first 3 domains"/>
    <property type="match status" value="3"/>
</dbReference>
<protein>
    <recommendedName>
        <fullName evidence="9">Phosphoglucomutase</fullName>
    </recommendedName>
    <alternativeName>
        <fullName evidence="11">Alpha-phosphoglucomutase</fullName>
    </alternativeName>
    <alternativeName>
        <fullName evidence="10">Glucose phosphomutase</fullName>
    </alternativeName>
</protein>
<dbReference type="OrthoDB" id="9806956at2"/>
<dbReference type="Pfam" id="PF02879">
    <property type="entry name" value="PGM_PMM_II"/>
    <property type="match status" value="1"/>
</dbReference>
<dbReference type="eggNOG" id="COG1109">
    <property type="taxonomic scope" value="Bacteria"/>
</dbReference>
<evidence type="ECO:0000259" key="13">
    <source>
        <dbReference type="Pfam" id="PF02878"/>
    </source>
</evidence>
<keyword evidence="6 12" id="KW-0479">Metal-binding</keyword>
<evidence type="ECO:0000313" key="17">
    <source>
        <dbReference type="Proteomes" id="UP000001572"/>
    </source>
</evidence>
<comment type="cofactor">
    <cofactor evidence="1">
        <name>Mg(2+)</name>
        <dbReference type="ChEBI" id="CHEBI:18420"/>
    </cofactor>
</comment>
<evidence type="ECO:0000256" key="12">
    <source>
        <dbReference type="RuleBase" id="RU004326"/>
    </source>
</evidence>
<proteinExistence type="inferred from homology"/>
<dbReference type="GO" id="GO:0000287">
    <property type="term" value="F:magnesium ion binding"/>
    <property type="evidence" value="ECO:0007669"/>
    <property type="project" value="InterPro"/>
</dbReference>
<dbReference type="GO" id="GO:0006166">
    <property type="term" value="P:purine ribonucleoside salvage"/>
    <property type="evidence" value="ECO:0007669"/>
    <property type="project" value="TreeGrafter"/>
</dbReference>
<dbReference type="STRING" id="293826.Amet_0707"/>
<dbReference type="RefSeq" id="WP_012061975.1">
    <property type="nucleotide sequence ID" value="NC_009633.1"/>
</dbReference>
<dbReference type="InterPro" id="IPR036900">
    <property type="entry name" value="A-D-PHexomutase_C_sf"/>
</dbReference>
<evidence type="ECO:0000256" key="8">
    <source>
        <dbReference type="ARBA" id="ARBA00023235"/>
    </source>
</evidence>
<keyword evidence="8" id="KW-0413">Isomerase</keyword>
<reference evidence="17" key="1">
    <citation type="journal article" date="2016" name="Genome Announc.">
        <title>Complete genome sequence of Alkaliphilus metalliredigens strain QYMF, an alkaliphilic and metal-reducing bacterium isolated from borax-contaminated leachate ponds.</title>
        <authorList>
            <person name="Hwang C."/>
            <person name="Copeland A."/>
            <person name="Lucas S."/>
            <person name="Lapidus A."/>
            <person name="Barry K."/>
            <person name="Detter J.C."/>
            <person name="Glavina Del Rio T."/>
            <person name="Hammon N."/>
            <person name="Israni S."/>
            <person name="Dalin E."/>
            <person name="Tice H."/>
            <person name="Pitluck S."/>
            <person name="Chertkov O."/>
            <person name="Brettin T."/>
            <person name="Bruce D."/>
            <person name="Han C."/>
            <person name="Schmutz J."/>
            <person name="Larimer F."/>
            <person name="Land M.L."/>
            <person name="Hauser L."/>
            <person name="Kyrpides N."/>
            <person name="Mikhailova N."/>
            <person name="Ye Q."/>
            <person name="Zhou J."/>
            <person name="Richardson P."/>
            <person name="Fields M.W."/>
        </authorList>
    </citation>
    <scope>NUCLEOTIDE SEQUENCE [LARGE SCALE GENOMIC DNA]</scope>
    <source>
        <strain evidence="17">QYMF</strain>
    </source>
</reference>
<comment type="similarity">
    <text evidence="4 12">Belongs to the phosphohexose mutase family.</text>
</comment>
<keyword evidence="17" id="KW-1185">Reference proteome</keyword>
<evidence type="ECO:0000256" key="9">
    <source>
        <dbReference type="ARBA" id="ARBA00039995"/>
    </source>
</evidence>
<dbReference type="GO" id="GO:0008973">
    <property type="term" value="F:phosphopentomutase activity"/>
    <property type="evidence" value="ECO:0007669"/>
    <property type="project" value="TreeGrafter"/>
</dbReference>
<accession>A6TL64</accession>
<dbReference type="PROSITE" id="PS00710">
    <property type="entry name" value="PGM_PMM"/>
    <property type="match status" value="1"/>
</dbReference>
<organism evidence="16 17">
    <name type="scientific">Alkaliphilus metalliredigens (strain QYMF)</name>
    <dbReference type="NCBI Taxonomy" id="293826"/>
    <lineage>
        <taxon>Bacteria</taxon>
        <taxon>Bacillati</taxon>
        <taxon>Bacillota</taxon>
        <taxon>Clostridia</taxon>
        <taxon>Peptostreptococcales</taxon>
        <taxon>Natronincolaceae</taxon>
        <taxon>Alkaliphilus</taxon>
    </lineage>
</organism>
<dbReference type="CDD" id="cd05799">
    <property type="entry name" value="PGM2"/>
    <property type="match status" value="1"/>
</dbReference>
<dbReference type="InterPro" id="IPR005841">
    <property type="entry name" value="Alpha-D-phosphohexomutase_SF"/>
</dbReference>
<keyword evidence="5" id="KW-0597">Phosphoprotein</keyword>
<dbReference type="AlphaFoldDB" id="A6TL64"/>
<dbReference type="Gene3D" id="3.30.310.50">
    <property type="entry name" value="Alpha-D-phosphohexomutase, C-terminal domain"/>
    <property type="match status" value="1"/>
</dbReference>
<evidence type="ECO:0000256" key="2">
    <source>
        <dbReference type="ARBA" id="ARBA00005164"/>
    </source>
</evidence>
<evidence type="ECO:0000256" key="10">
    <source>
        <dbReference type="ARBA" id="ARBA00041398"/>
    </source>
</evidence>